<dbReference type="RefSeq" id="WP_048854046.1">
    <property type="nucleotide sequence ID" value="NZ_BAMZ01000016.1"/>
</dbReference>
<dbReference type="EMBL" id="NDFP01000012">
    <property type="protein sequence ID" value="PAL23082.1"/>
    <property type="molecule type" value="Genomic_DNA"/>
</dbReference>
<dbReference type="InterPro" id="IPR027417">
    <property type="entry name" value="P-loop_NTPase"/>
</dbReference>
<evidence type="ECO:0000313" key="2">
    <source>
        <dbReference type="EMBL" id="PAL23082.1"/>
    </source>
</evidence>
<evidence type="ECO:0000313" key="3">
    <source>
        <dbReference type="Proteomes" id="UP000216033"/>
    </source>
</evidence>
<sequence>MGHNRAQRVFGIIGRSGAGKTHLISRLIPFFSQQGLCVSTIKHTHHGVDMDKPGKDTFLHRQHGAVEVMLATPQRWILQHEAASPPVLNDLIKAMRPVDLILIEGFHAEVPATMEVWRSITGKEAIFTKMERIQSVATDALEYCHDISQKPVFHIDDLAGIAHHIQTHAFLWTDQNGLA</sequence>
<gene>
    <name evidence="2" type="ORF">B9K05_10820</name>
</gene>
<dbReference type="InterPro" id="IPR004435">
    <property type="entry name" value="MobB_dom"/>
</dbReference>
<proteinExistence type="predicted"/>
<dbReference type="SUPFAM" id="SSF52540">
    <property type="entry name" value="P-loop containing nucleoside triphosphate hydrolases"/>
    <property type="match status" value="1"/>
</dbReference>
<dbReference type="Pfam" id="PF03205">
    <property type="entry name" value="MobB"/>
    <property type="match status" value="1"/>
</dbReference>
<keyword evidence="3" id="KW-1185">Reference proteome</keyword>
<dbReference type="Gene3D" id="3.40.50.300">
    <property type="entry name" value="P-loop containing nucleotide triphosphate hydrolases"/>
    <property type="match status" value="1"/>
</dbReference>
<dbReference type="InterPro" id="IPR052539">
    <property type="entry name" value="MGD_biosynthesis_adapter"/>
</dbReference>
<comment type="caution">
    <text evidence="2">The sequence shown here is derived from an EMBL/GenBank/DDBJ whole genome shotgun (WGS) entry which is preliminary data.</text>
</comment>
<reference evidence="2 3" key="1">
    <citation type="submission" date="2017-04" db="EMBL/GenBank/DDBJ databases">
        <title>Kefir bacterial isolates.</title>
        <authorList>
            <person name="Kim Y."/>
            <person name="Blasche S."/>
            <person name="Patil K.R."/>
        </authorList>
    </citation>
    <scope>NUCLEOTIDE SEQUENCE [LARGE SCALE GENOMIC DNA]</scope>
    <source>
        <strain evidence="2 3">KR-2</strain>
    </source>
</reference>
<evidence type="ECO:0000259" key="1">
    <source>
        <dbReference type="Pfam" id="PF03205"/>
    </source>
</evidence>
<dbReference type="PANTHER" id="PTHR40072">
    <property type="entry name" value="MOLYBDOPTERIN-GUANINE DINUCLEOTIDE BIOSYNTHESIS ADAPTER PROTEIN-RELATED"/>
    <property type="match status" value="1"/>
</dbReference>
<dbReference type="Proteomes" id="UP000216033">
    <property type="component" value="Unassembled WGS sequence"/>
</dbReference>
<protein>
    <submittedName>
        <fullName evidence="2">Molybdopterin-guanine dinucleotide biosynthesis protein B</fullName>
    </submittedName>
</protein>
<dbReference type="STRING" id="1231343.Absy_016_017"/>
<feature type="domain" description="Molybdopterin-guanine dinucleotide biosynthesis protein B (MobB)" evidence="1">
    <location>
        <begin position="9"/>
        <end position="139"/>
    </location>
</feature>
<accession>A0A270BDH9</accession>
<dbReference type="OrthoDB" id="9804758at2"/>
<dbReference type="PANTHER" id="PTHR40072:SF1">
    <property type="entry name" value="MOLYBDOPTERIN-GUANINE DINUCLEOTIDE BIOSYNTHESIS ADAPTER PROTEIN"/>
    <property type="match status" value="1"/>
</dbReference>
<dbReference type="GeneID" id="98302668"/>
<dbReference type="NCBIfam" id="TIGR00176">
    <property type="entry name" value="mobB"/>
    <property type="match status" value="1"/>
</dbReference>
<dbReference type="AlphaFoldDB" id="A0A270BDH9"/>
<name>A0A270BDH9_9PROT</name>
<organism evidence="2 3">
    <name type="scientific">Acetobacter syzygii</name>
    <dbReference type="NCBI Taxonomy" id="146476"/>
    <lineage>
        <taxon>Bacteria</taxon>
        <taxon>Pseudomonadati</taxon>
        <taxon>Pseudomonadota</taxon>
        <taxon>Alphaproteobacteria</taxon>
        <taxon>Acetobacterales</taxon>
        <taxon>Acetobacteraceae</taxon>
        <taxon>Acetobacter</taxon>
    </lineage>
</organism>
<dbReference type="CDD" id="cd03116">
    <property type="entry name" value="MobB"/>
    <property type="match status" value="1"/>
</dbReference>
<dbReference type="GO" id="GO:0006777">
    <property type="term" value="P:Mo-molybdopterin cofactor biosynthetic process"/>
    <property type="evidence" value="ECO:0007669"/>
    <property type="project" value="InterPro"/>
</dbReference>
<dbReference type="GO" id="GO:0005525">
    <property type="term" value="F:GTP binding"/>
    <property type="evidence" value="ECO:0007669"/>
    <property type="project" value="InterPro"/>
</dbReference>